<dbReference type="Gene3D" id="3.40.50.1110">
    <property type="entry name" value="SGNH hydrolase"/>
    <property type="match status" value="1"/>
</dbReference>
<dbReference type="Pfam" id="PF04311">
    <property type="entry name" value="DUF459"/>
    <property type="match status" value="1"/>
</dbReference>
<accession>A0LS23</accession>
<reference evidence="2 3" key="1">
    <citation type="journal article" date="2009" name="Genome Res.">
        <title>Complete genome of the cellulolytic thermophile Acidothermus cellulolyticus 11B provides insights into its ecophysiological and evolutionary adaptations.</title>
        <authorList>
            <person name="Barabote R.D."/>
            <person name="Xie G."/>
            <person name="Leu D.H."/>
            <person name="Normand P."/>
            <person name="Necsulea A."/>
            <person name="Daubin V."/>
            <person name="Medigue C."/>
            <person name="Adney W.S."/>
            <person name="Xu X.C."/>
            <person name="Lapidus A."/>
            <person name="Parales R.E."/>
            <person name="Detter C."/>
            <person name="Pujic P."/>
            <person name="Bruce D."/>
            <person name="Lavire C."/>
            <person name="Challacombe J.F."/>
            <person name="Brettin T.S."/>
            <person name="Berry A.M."/>
        </authorList>
    </citation>
    <scope>NUCLEOTIDE SEQUENCE [LARGE SCALE GENOMIC DNA]</scope>
    <source>
        <strain evidence="3">ATCC 43068 / DSM 8971 / 11B</strain>
    </source>
</reference>
<dbReference type="RefSeq" id="WP_011719296.1">
    <property type="nucleotide sequence ID" value="NC_008578.1"/>
</dbReference>
<organism evidence="2 3">
    <name type="scientific">Acidothermus cellulolyticus (strain ATCC 43068 / DSM 8971 / 11B)</name>
    <dbReference type="NCBI Taxonomy" id="351607"/>
    <lineage>
        <taxon>Bacteria</taxon>
        <taxon>Bacillati</taxon>
        <taxon>Actinomycetota</taxon>
        <taxon>Actinomycetes</taxon>
        <taxon>Acidothermales</taxon>
        <taxon>Acidothermaceae</taxon>
        <taxon>Acidothermus</taxon>
    </lineage>
</organism>
<feature type="region of interest" description="Disordered" evidence="1">
    <location>
        <begin position="49"/>
        <end position="82"/>
    </location>
</feature>
<dbReference type="CDD" id="cd01829">
    <property type="entry name" value="SGNH_hydrolase_peri2"/>
    <property type="match status" value="1"/>
</dbReference>
<evidence type="ECO:0000313" key="2">
    <source>
        <dbReference type="EMBL" id="ABK52233.1"/>
    </source>
</evidence>
<proteinExistence type="predicted"/>
<evidence type="ECO:0000256" key="1">
    <source>
        <dbReference type="SAM" id="MobiDB-lite"/>
    </source>
</evidence>
<dbReference type="PROSITE" id="PS51257">
    <property type="entry name" value="PROKAR_LIPOPROTEIN"/>
    <property type="match status" value="1"/>
</dbReference>
<feature type="compositionally biased region" description="Low complexity" evidence="1">
    <location>
        <begin position="49"/>
        <end position="60"/>
    </location>
</feature>
<dbReference type="Proteomes" id="UP000008221">
    <property type="component" value="Chromosome"/>
</dbReference>
<dbReference type="AlphaFoldDB" id="A0LS23"/>
<gene>
    <name evidence="2" type="ordered locus">Acel_0459</name>
</gene>
<dbReference type="OrthoDB" id="445620at2"/>
<protein>
    <recommendedName>
        <fullName evidence="4">SGNH hydrolase-type esterase domain-containing protein</fullName>
    </recommendedName>
</protein>
<dbReference type="HOGENOM" id="CLU_929463_0_0_11"/>
<evidence type="ECO:0008006" key="4">
    <source>
        <dbReference type="Google" id="ProtNLM"/>
    </source>
</evidence>
<keyword evidence="3" id="KW-1185">Reference proteome</keyword>
<sequence>MRIGTITRPGVPWRLGVTLIAVGGVLGSAAACSRVVPASVVVHRSPAASADLSSSPARSPIPTPSVAVPSPPGSTESDGAPVRPVSLPATIVEIGDSLGIDLGYGLRDVLAETPGITLIPAAYGSSGLVRPEFYDWQTHLQELLNRYQPDLVIVFLGANDVQNFFADGRYEKFGTPEWRTVYAARVGALMDEAVAGGAQVLWVGMPAMRDPAFDFAMSELDGIFRQEAAGRAGVRYFASRPVLAGPDGGYAASVTTSSGRRVVARAPDGVHITFGTPESGATLLAQAVVGALHAAFGLR</sequence>
<dbReference type="InterPro" id="IPR007407">
    <property type="entry name" value="DUF459"/>
</dbReference>
<evidence type="ECO:0000313" key="3">
    <source>
        <dbReference type="Proteomes" id="UP000008221"/>
    </source>
</evidence>
<dbReference type="KEGG" id="ace:Acel_0459"/>
<dbReference type="eggNOG" id="COG2845">
    <property type="taxonomic scope" value="Bacteria"/>
</dbReference>
<dbReference type="STRING" id="351607.Acel_0459"/>
<dbReference type="InParanoid" id="A0LS23"/>
<dbReference type="SUPFAM" id="SSF52266">
    <property type="entry name" value="SGNH hydrolase"/>
    <property type="match status" value="1"/>
</dbReference>
<dbReference type="EMBL" id="CP000481">
    <property type="protein sequence ID" value="ABK52233.1"/>
    <property type="molecule type" value="Genomic_DNA"/>
</dbReference>
<name>A0LS23_ACIC1</name>
<dbReference type="InterPro" id="IPR036514">
    <property type="entry name" value="SGNH_hydro_sf"/>
</dbReference>